<evidence type="ECO:0000256" key="2">
    <source>
        <dbReference type="ARBA" id="ARBA00009037"/>
    </source>
</evidence>
<keyword evidence="5 6" id="KW-0472">Membrane</keyword>
<accession>A0AAJ6Z3P4</accession>
<feature type="domain" description="V-type proton ATPase subunit S1/VOA1 transmembrane" evidence="8">
    <location>
        <begin position="368"/>
        <end position="406"/>
    </location>
</feature>
<evidence type="ECO:0000256" key="1">
    <source>
        <dbReference type="ARBA" id="ARBA00004167"/>
    </source>
</evidence>
<evidence type="ECO:0000256" key="4">
    <source>
        <dbReference type="ARBA" id="ARBA00022989"/>
    </source>
</evidence>
<dbReference type="PANTHER" id="PTHR12471">
    <property type="entry name" value="VACUOLAR ATP SYNTHASE SUBUNIT S1"/>
    <property type="match status" value="1"/>
</dbReference>
<reference evidence="9" key="1">
    <citation type="submission" date="2025-08" db="UniProtKB">
        <authorList>
            <consortium name="RefSeq"/>
        </authorList>
    </citation>
    <scope>IDENTIFICATION</scope>
</reference>
<comment type="similarity">
    <text evidence="2">Belongs to the vacuolar ATPase subunit S1 family.</text>
</comment>
<keyword evidence="7" id="KW-0732">Signal</keyword>
<protein>
    <submittedName>
        <fullName evidence="9">Uncharacterized protein LOC106115799</fullName>
    </submittedName>
</protein>
<evidence type="ECO:0000256" key="6">
    <source>
        <dbReference type="SAM" id="Phobius"/>
    </source>
</evidence>
<gene>
    <name evidence="9" type="primary">LOC106115799</name>
</gene>
<dbReference type="PANTHER" id="PTHR12471:SF7">
    <property type="entry name" value="V-TYPE PROTON ATPASE SUBUNIT S1"/>
    <property type="match status" value="1"/>
</dbReference>
<feature type="chain" id="PRO_5042496181" evidence="7">
    <location>
        <begin position="19"/>
        <end position="420"/>
    </location>
</feature>
<dbReference type="InterPro" id="IPR008388">
    <property type="entry name" value="Ac45_acc_su"/>
</dbReference>
<dbReference type="KEGG" id="pxu:106115799"/>
<keyword evidence="4 6" id="KW-1133">Transmembrane helix</keyword>
<dbReference type="Proteomes" id="UP000694872">
    <property type="component" value="Unplaced"/>
</dbReference>
<dbReference type="InterPro" id="IPR046756">
    <property type="entry name" value="VAS1/VOA1_TM"/>
</dbReference>
<evidence type="ECO:0000256" key="7">
    <source>
        <dbReference type="SAM" id="SignalP"/>
    </source>
</evidence>
<feature type="signal peptide" evidence="7">
    <location>
        <begin position="1"/>
        <end position="18"/>
    </location>
</feature>
<name>A0AAJ6Z3P4_PAPXU</name>
<dbReference type="AlphaFoldDB" id="A0AAJ6Z3P4"/>
<dbReference type="GO" id="GO:0030641">
    <property type="term" value="P:regulation of cellular pH"/>
    <property type="evidence" value="ECO:0007669"/>
    <property type="project" value="TreeGrafter"/>
</dbReference>
<sequence>MRLHIFIILIYFLRTTKGHINLPVFMLDFDRVLTHVKVEPNPLVKMSNEFFLDILQDSLRSSKVVVIFVEEMLCSEDISSRDIKGTPYLNLHEGLLTERVRYFPAVRNPYKSLKQIFANHNTNVFHVSNMDKLKMYDSRNSHYYIYFEDTLNETRIETLRRHDLIIKEIYHAVRNYATGPVLGFYTGKNNPMLGKETKVLPLKRNIISSDTGVSVESNDALFHFVGVYSSSAKRQSRFSQAPVVADERLTRRHLSTKVAYTDFELEFNFSFKKDGWIIDDVALLEGGEEVGRTRMCAGAPWEHSYVCGEPLVIINLRDGSAVTISFYQIQAFRRSGRSYDDDTIFPEWDFRRGNNNSKGFGPGVNCGPYFTSTIIASLFVTSVCFGIMVVGVTALMNCVTNDRYDDPQGKPLSIGAEVAG</sequence>
<comment type="subcellular location">
    <subcellularLocation>
        <location evidence="1">Membrane</location>
        <topology evidence="1">Single-pass membrane protein</topology>
    </subcellularLocation>
</comment>
<dbReference type="GO" id="GO:0033176">
    <property type="term" value="C:proton-transporting V-type ATPase complex"/>
    <property type="evidence" value="ECO:0007669"/>
    <property type="project" value="TreeGrafter"/>
</dbReference>
<dbReference type="RefSeq" id="XP_013164810.1">
    <property type="nucleotide sequence ID" value="XM_013309356.1"/>
</dbReference>
<dbReference type="Pfam" id="PF20520">
    <property type="entry name" value="Ac45-VOA1_TM"/>
    <property type="match status" value="1"/>
</dbReference>
<keyword evidence="3 6" id="KW-0812">Transmembrane</keyword>
<dbReference type="GeneID" id="106115799"/>
<evidence type="ECO:0000313" key="9">
    <source>
        <dbReference type="RefSeq" id="XP_013164810.1"/>
    </source>
</evidence>
<evidence type="ECO:0000259" key="8">
    <source>
        <dbReference type="Pfam" id="PF20520"/>
    </source>
</evidence>
<evidence type="ECO:0000256" key="3">
    <source>
        <dbReference type="ARBA" id="ARBA00022692"/>
    </source>
</evidence>
<feature type="transmembrane region" description="Helical" evidence="6">
    <location>
        <begin position="374"/>
        <end position="395"/>
    </location>
</feature>
<proteinExistence type="inferred from homology"/>
<organism evidence="9">
    <name type="scientific">Papilio xuthus</name>
    <name type="common">Asian swallowtail butterfly</name>
    <dbReference type="NCBI Taxonomy" id="66420"/>
    <lineage>
        <taxon>Eukaryota</taxon>
        <taxon>Metazoa</taxon>
        <taxon>Ecdysozoa</taxon>
        <taxon>Arthropoda</taxon>
        <taxon>Hexapoda</taxon>
        <taxon>Insecta</taxon>
        <taxon>Pterygota</taxon>
        <taxon>Neoptera</taxon>
        <taxon>Endopterygota</taxon>
        <taxon>Lepidoptera</taxon>
        <taxon>Glossata</taxon>
        <taxon>Ditrysia</taxon>
        <taxon>Papilionoidea</taxon>
        <taxon>Papilionidae</taxon>
        <taxon>Papilioninae</taxon>
        <taxon>Papilio</taxon>
    </lineage>
</organism>
<dbReference type="GO" id="GO:0001671">
    <property type="term" value="F:ATPase activator activity"/>
    <property type="evidence" value="ECO:0007669"/>
    <property type="project" value="TreeGrafter"/>
</dbReference>
<evidence type="ECO:0000256" key="5">
    <source>
        <dbReference type="ARBA" id="ARBA00023136"/>
    </source>
</evidence>